<keyword evidence="2" id="KW-0963">Cytoplasm</keyword>
<keyword evidence="4 9" id="KW-0547">Nucleotide-binding</keyword>
<dbReference type="PANTHER" id="PTHR43097:SF5">
    <property type="entry name" value="GLUTAMATE--TRNA LIGASE"/>
    <property type="match status" value="1"/>
</dbReference>
<gene>
    <name evidence="14" type="ORF">ADH67_00940</name>
</gene>
<dbReference type="Pfam" id="PF00749">
    <property type="entry name" value="tRNA-synt_1c"/>
    <property type="match status" value="2"/>
</dbReference>
<dbReference type="FunFam" id="1.10.1160.10:FF:000001">
    <property type="entry name" value="Glutamine--tRNA ligase"/>
    <property type="match status" value="1"/>
</dbReference>
<dbReference type="FunFam" id="3.40.50.620:FF:000037">
    <property type="entry name" value="Glutamine--tRNA ligase cytoplasmic"/>
    <property type="match status" value="1"/>
</dbReference>
<evidence type="ECO:0000256" key="7">
    <source>
        <dbReference type="ARBA" id="ARBA00023146"/>
    </source>
</evidence>
<evidence type="ECO:0000256" key="6">
    <source>
        <dbReference type="ARBA" id="ARBA00022917"/>
    </source>
</evidence>
<name>A0A227KQT7_9BURK</name>
<keyword evidence="7 9" id="KW-0030">Aminoacyl-tRNA synthetase</keyword>
<dbReference type="InterPro" id="IPR001412">
    <property type="entry name" value="aa-tRNA-synth_I_CS"/>
</dbReference>
<keyword evidence="3 9" id="KW-0436">Ligase</keyword>
<dbReference type="Gene3D" id="1.10.1160.10">
    <property type="entry name" value="Glutamyl-trna Synthetase, Domain 2"/>
    <property type="match status" value="1"/>
</dbReference>
<dbReference type="InterPro" id="IPR000924">
    <property type="entry name" value="Glu/Gln-tRNA-synth"/>
</dbReference>
<evidence type="ECO:0000256" key="4">
    <source>
        <dbReference type="ARBA" id="ARBA00022741"/>
    </source>
</evidence>
<dbReference type="EMBL" id="NHMP01000001">
    <property type="protein sequence ID" value="OXE50900.1"/>
    <property type="molecule type" value="Genomic_DNA"/>
</dbReference>
<dbReference type="GO" id="GO:0004819">
    <property type="term" value="F:glutamine-tRNA ligase activity"/>
    <property type="evidence" value="ECO:0007669"/>
    <property type="project" value="TreeGrafter"/>
</dbReference>
<dbReference type="InterPro" id="IPR020061">
    <property type="entry name" value="Glu_tRNA_lig_a-bdl"/>
</dbReference>
<dbReference type="PANTHER" id="PTHR43097">
    <property type="entry name" value="GLUTAMINE-TRNA LIGASE"/>
    <property type="match status" value="1"/>
</dbReference>
<keyword evidence="5 9" id="KW-0067">ATP-binding</keyword>
<sequence length="694" mass="79819">MSDKKPAAGSSHITNFLKNIIIDDLEKGTNDPRHWSGRPGTYTEQMEGPVDEAKIRLRFPPEPNGYLHIGHAKSICLNFGLAKEFDGRCHMRFDDTNPVKEDQEYVDSILGSVNWLGFNWKDDKECNYYFASDYFDYMYDIAEHLIKTGDAYVDEQSAEEMKENRGSLHAPGKNSPYRDRPVEENLRLFREMKEGKHPEGSMVLRSKVDMGSRNVNLRDPAIYRIRFADHHRTGDKWCIYPMYTFAHPLEDVLENITHSICTLEFEDQRAFYNWATERSIPVTRAPLFALAVEFLNDLINAPEEKKEKFIKAAVKFKWKLGQNREEQEVLTLLNQIKEKLASEPVEYDAVLGSEVIGKIARAPAHFTPLLSDVLSAVVKPNYFLLPHQYEFNRLNLTYVVMSKRKLIALVKEGLVDGWDDPRMPTLVGLRRRGYTAEAMQLFCDRIGVSKQTGGWIDYSVLEGCLREVLDSSADRRIAVQKPLKLIIDNYPEDQMEQIETPNHPQYPERGSRTLGFSKELWIEEDDFSENPPKGYRRLTLATEEKPAAPVRLRHAYVVEATHVDRDENGKVIAVHAKYYPETKSGSEGANNIKTKAAIHWLSQKDSLPAEIRLYDRLFSLEHPDEGGKDFRELLTPDSKTILKSYVETSLKNAKPEDKFQFERNGYYVADQKDFTPGNLVFNLSVPLKDSFNKK</sequence>
<dbReference type="Gene3D" id="3.40.50.620">
    <property type="entry name" value="HUPs"/>
    <property type="match status" value="1"/>
</dbReference>
<reference evidence="15" key="1">
    <citation type="submission" date="2017-05" db="EMBL/GenBank/DDBJ databases">
        <title>Improved OligoMM genomes.</title>
        <authorList>
            <person name="Garzetti D."/>
        </authorList>
    </citation>
    <scope>NUCLEOTIDE SEQUENCE [LARGE SCALE GENOMIC DNA]</scope>
    <source>
        <strain evidence="15">YL45</strain>
    </source>
</reference>
<accession>A0A227KQT7</accession>
<feature type="domain" description="Glutamyl/glutaminyl-tRNA synthetase class Ib anti-codon binding" evidence="12">
    <location>
        <begin position="473"/>
        <end position="578"/>
    </location>
</feature>
<evidence type="ECO:0000256" key="5">
    <source>
        <dbReference type="ARBA" id="ARBA00022840"/>
    </source>
</evidence>
<dbReference type="SUPFAM" id="SSF52374">
    <property type="entry name" value="Nucleotidylyl transferase"/>
    <property type="match status" value="2"/>
</dbReference>
<evidence type="ECO:0000256" key="3">
    <source>
        <dbReference type="ARBA" id="ARBA00022598"/>
    </source>
</evidence>
<evidence type="ECO:0000259" key="12">
    <source>
        <dbReference type="Pfam" id="PF03950"/>
    </source>
</evidence>
<feature type="domain" description="Glutamyl/glutaminyl-tRNA synthetase class Ib catalytic" evidence="11">
    <location>
        <begin position="54"/>
        <end position="276"/>
    </location>
</feature>
<dbReference type="Proteomes" id="UP000214610">
    <property type="component" value="Unassembled WGS sequence"/>
</dbReference>
<evidence type="ECO:0000256" key="9">
    <source>
        <dbReference type="RuleBase" id="RU363037"/>
    </source>
</evidence>
<evidence type="ECO:0000256" key="8">
    <source>
        <dbReference type="ARBA" id="ARBA00035479"/>
    </source>
</evidence>
<dbReference type="InterPro" id="IPR020058">
    <property type="entry name" value="Glu/Gln-tRNA-synth_Ib_cat-dom"/>
</dbReference>
<dbReference type="Pfam" id="PF20974">
    <property type="entry name" value="tRNA-synt_1c_C2"/>
    <property type="match status" value="1"/>
</dbReference>
<evidence type="ECO:0000256" key="2">
    <source>
        <dbReference type="ARBA" id="ARBA00022490"/>
    </source>
</evidence>
<feature type="domain" description="Glutamyl/glutaminyl-tRNA synthetase class Ib catalytic" evidence="11">
    <location>
        <begin position="385"/>
        <end position="470"/>
    </location>
</feature>
<evidence type="ECO:0000256" key="1">
    <source>
        <dbReference type="ARBA" id="ARBA00005594"/>
    </source>
</evidence>
<dbReference type="PRINTS" id="PR00987">
    <property type="entry name" value="TRNASYNTHGLU"/>
</dbReference>
<evidence type="ECO:0000259" key="13">
    <source>
        <dbReference type="Pfam" id="PF20974"/>
    </source>
</evidence>
<organism evidence="14 15">
    <name type="scientific">Turicimonas muris</name>
    <dbReference type="NCBI Taxonomy" id="1796652"/>
    <lineage>
        <taxon>Bacteria</taxon>
        <taxon>Pseudomonadati</taxon>
        <taxon>Pseudomonadota</taxon>
        <taxon>Betaproteobacteria</taxon>
        <taxon>Burkholderiales</taxon>
        <taxon>Sutterellaceae</taxon>
        <taxon>Turicimonas</taxon>
    </lineage>
</organism>
<feature type="domain" description="tRNA synthetases class I (E and Q) anti-codon binding" evidence="13">
    <location>
        <begin position="598"/>
        <end position="670"/>
    </location>
</feature>
<evidence type="ECO:0000256" key="10">
    <source>
        <dbReference type="SAM" id="MobiDB-lite"/>
    </source>
</evidence>
<evidence type="ECO:0000313" key="15">
    <source>
        <dbReference type="Proteomes" id="UP000214610"/>
    </source>
</evidence>
<dbReference type="GO" id="GO:0006425">
    <property type="term" value="P:glutaminyl-tRNA aminoacylation"/>
    <property type="evidence" value="ECO:0007669"/>
    <property type="project" value="TreeGrafter"/>
</dbReference>
<comment type="similarity">
    <text evidence="1 9">Belongs to the class-I aminoacyl-tRNA synthetase family.</text>
</comment>
<comment type="caution">
    <text evidence="14">The sequence shown here is derived from an EMBL/GenBank/DDBJ whole genome shotgun (WGS) entry which is preliminary data.</text>
</comment>
<dbReference type="Pfam" id="PF03950">
    <property type="entry name" value="tRNA-synt_1c_C"/>
    <property type="match status" value="1"/>
</dbReference>
<dbReference type="RefSeq" id="WP_066590805.1">
    <property type="nucleotide sequence ID" value="NZ_CAJTBZ010000038.1"/>
</dbReference>
<feature type="region of interest" description="Disordered" evidence="10">
    <location>
        <begin position="157"/>
        <end position="176"/>
    </location>
</feature>
<dbReference type="InterPro" id="IPR049437">
    <property type="entry name" value="tRNA-synt_1c_C2"/>
</dbReference>
<dbReference type="Gene3D" id="2.40.240.10">
    <property type="entry name" value="Ribosomal Protein L25, Chain P"/>
    <property type="match status" value="2"/>
</dbReference>
<proteinExistence type="inferred from homology"/>
<evidence type="ECO:0000259" key="11">
    <source>
        <dbReference type="Pfam" id="PF00749"/>
    </source>
</evidence>
<dbReference type="AlphaFoldDB" id="A0A227KQT7"/>
<protein>
    <recommendedName>
        <fullName evidence="8">50S ribosomal protein L25</fullName>
    </recommendedName>
</protein>
<dbReference type="InterPro" id="IPR050132">
    <property type="entry name" value="Gln/Glu-tRNA_Ligase"/>
</dbReference>
<dbReference type="GeneID" id="78363088"/>
<dbReference type="GO" id="GO:0005829">
    <property type="term" value="C:cytosol"/>
    <property type="evidence" value="ECO:0007669"/>
    <property type="project" value="TreeGrafter"/>
</dbReference>
<dbReference type="InterPro" id="IPR020059">
    <property type="entry name" value="Glu/Gln-tRNA-synth_Ib_codon-bd"/>
</dbReference>
<evidence type="ECO:0000313" key="14">
    <source>
        <dbReference type="EMBL" id="OXE50900.1"/>
    </source>
</evidence>
<dbReference type="GO" id="GO:0005524">
    <property type="term" value="F:ATP binding"/>
    <property type="evidence" value="ECO:0007669"/>
    <property type="project" value="UniProtKB-KW"/>
</dbReference>
<dbReference type="SUPFAM" id="SSF50715">
    <property type="entry name" value="Ribosomal protein L25-like"/>
    <property type="match status" value="1"/>
</dbReference>
<dbReference type="Gene3D" id="3.90.800.10">
    <property type="entry name" value="Glutamyl-tRNA Synthetase, Domain 3"/>
    <property type="match status" value="1"/>
</dbReference>
<dbReference type="FunFam" id="3.90.800.10:FF:000001">
    <property type="entry name" value="Glutamine--tRNA ligase"/>
    <property type="match status" value="1"/>
</dbReference>
<keyword evidence="6 9" id="KW-0648">Protein biosynthesis</keyword>
<dbReference type="InterPro" id="IPR014729">
    <property type="entry name" value="Rossmann-like_a/b/a_fold"/>
</dbReference>
<dbReference type="InterPro" id="IPR011035">
    <property type="entry name" value="Ribosomal_bL25/Gln-tRNA_synth"/>
</dbReference>
<keyword evidence="15" id="KW-1185">Reference proteome</keyword>
<dbReference type="PROSITE" id="PS00178">
    <property type="entry name" value="AA_TRNA_LIGASE_I"/>
    <property type="match status" value="1"/>
</dbReference>
<dbReference type="InterPro" id="IPR020056">
    <property type="entry name" value="Rbsml_bL25/Gln-tRNA_synth_N"/>
</dbReference>